<dbReference type="GO" id="GO:0005634">
    <property type="term" value="C:nucleus"/>
    <property type="evidence" value="ECO:0007669"/>
    <property type="project" value="TreeGrafter"/>
</dbReference>
<dbReference type="Proteomes" id="UP000694397">
    <property type="component" value="Chromosome 1"/>
</dbReference>
<keyword evidence="3" id="KW-1185">Reference proteome</keyword>
<dbReference type="GO" id="GO:0005829">
    <property type="term" value="C:cytosol"/>
    <property type="evidence" value="ECO:0007669"/>
    <property type="project" value="TreeGrafter"/>
</dbReference>
<name>A0A8C9S213_SCLFO</name>
<reference evidence="2 3" key="1">
    <citation type="submission" date="2019-04" db="EMBL/GenBank/DDBJ databases">
        <authorList>
            <consortium name="Wellcome Sanger Institute Data Sharing"/>
        </authorList>
    </citation>
    <scope>NUCLEOTIDE SEQUENCE [LARGE SCALE GENOMIC DNA]</scope>
</reference>
<dbReference type="InterPro" id="IPR031399">
    <property type="entry name" value="TDRP"/>
</dbReference>
<feature type="compositionally biased region" description="Basic residues" evidence="1">
    <location>
        <begin position="203"/>
        <end position="217"/>
    </location>
</feature>
<reference evidence="2" key="2">
    <citation type="submission" date="2025-08" db="UniProtKB">
        <authorList>
            <consortium name="Ensembl"/>
        </authorList>
    </citation>
    <scope>IDENTIFICATION</scope>
</reference>
<dbReference type="GeneTree" id="ENSGT00390000017888"/>
<sequence length="228" mass="25513">VRESKVTAEPPPPPSAFVRPLVYITVPEILDGVHRKASVCPRHFLTNASFALCLQAEEPDHEEDIASPALEEVKVKVKPKKLKKDKKLFPQLFAQDDQHFLLTGVSSAQNRGTSSRKGKEEEKGFWDSVTMTMKQITPTKRMGKMEGWEPPSTGKMTEVLEEHVARDSVLPPNEDASWTGFEEDSSRYTSLSDPPSSGVRWTTKAKGKLAGIRRRSRGSLNENWEGLK</sequence>
<proteinExistence type="predicted"/>
<dbReference type="Ensembl" id="ENSSFOT00015031205.2">
    <property type="protein sequence ID" value="ENSSFOP00015030856.2"/>
    <property type="gene ID" value="ENSSFOG00015019778.2"/>
</dbReference>
<reference evidence="2" key="3">
    <citation type="submission" date="2025-09" db="UniProtKB">
        <authorList>
            <consortium name="Ensembl"/>
        </authorList>
    </citation>
    <scope>IDENTIFICATION</scope>
</reference>
<dbReference type="Pfam" id="PF15683">
    <property type="entry name" value="TDRP"/>
    <property type="match status" value="1"/>
</dbReference>
<dbReference type="OrthoDB" id="9634112at2759"/>
<gene>
    <name evidence="2" type="primary">si:ch211-225h24.2</name>
</gene>
<protein>
    <submittedName>
        <fullName evidence="2">Si:ch211-225h24.2</fullName>
    </submittedName>
</protein>
<evidence type="ECO:0000256" key="1">
    <source>
        <dbReference type="SAM" id="MobiDB-lite"/>
    </source>
</evidence>
<dbReference type="AlphaFoldDB" id="A0A8C9S213"/>
<evidence type="ECO:0000313" key="2">
    <source>
        <dbReference type="Ensembl" id="ENSSFOP00015030856.2"/>
    </source>
</evidence>
<accession>A0A8C9S213</accession>
<organism evidence="2 3">
    <name type="scientific">Scleropages formosus</name>
    <name type="common">Asian bonytongue</name>
    <name type="synonym">Osteoglossum formosum</name>
    <dbReference type="NCBI Taxonomy" id="113540"/>
    <lineage>
        <taxon>Eukaryota</taxon>
        <taxon>Metazoa</taxon>
        <taxon>Chordata</taxon>
        <taxon>Craniata</taxon>
        <taxon>Vertebrata</taxon>
        <taxon>Euteleostomi</taxon>
        <taxon>Actinopterygii</taxon>
        <taxon>Neopterygii</taxon>
        <taxon>Teleostei</taxon>
        <taxon>Osteoglossocephala</taxon>
        <taxon>Osteoglossomorpha</taxon>
        <taxon>Osteoglossiformes</taxon>
        <taxon>Osteoglossidae</taxon>
        <taxon>Scleropages</taxon>
    </lineage>
</organism>
<dbReference type="PANTHER" id="PTHR35663">
    <property type="entry name" value="TESTIS DEVELOPMENT-RELATED PROTEIN-RELATED"/>
    <property type="match status" value="1"/>
</dbReference>
<feature type="region of interest" description="Disordered" evidence="1">
    <location>
        <begin position="165"/>
        <end position="228"/>
    </location>
</feature>
<evidence type="ECO:0000313" key="3">
    <source>
        <dbReference type="Proteomes" id="UP000694397"/>
    </source>
</evidence>
<dbReference type="PANTHER" id="PTHR35663:SF1">
    <property type="entry name" value="TESTIS DEVELOPMENT-RELATED PROTEIN"/>
    <property type="match status" value="1"/>
</dbReference>
<dbReference type="GO" id="GO:0007283">
    <property type="term" value="P:spermatogenesis"/>
    <property type="evidence" value="ECO:0007669"/>
    <property type="project" value="InterPro"/>
</dbReference>